<sequence length="253" mass="29247">MKNLWNELATTLSGIARLMRSAQKMIELSLFVPWVLLIVHGVDIFDPIVNTYETHREEIHSSTVEKLCNMMKSDALNLLITLHIYFIAHMLSNILAAYGALKVRLYGDDPFNPLVPLSSDRALSVSNRSARFALSPNKKWTVATQTTLKVPVTKNKPLIISVLPADFKANQYTNVINNRMNWSKFKPIQPPGLISMKGRNQQQESRSNYNVNYNYWQWSELAPQSLSNANKRNVSYFNYKQEKVRDDFRYRNF</sequence>
<dbReference type="VEuPathDB" id="VectorBase:GBRI039360"/>
<keyword evidence="1" id="KW-0812">Transmembrane</keyword>
<reference evidence="2" key="2">
    <citation type="submission" date="2020-05" db="UniProtKB">
        <authorList>
            <consortium name="EnsemblMetazoa"/>
        </authorList>
    </citation>
    <scope>IDENTIFICATION</scope>
    <source>
        <strain evidence="2">IAEA</strain>
    </source>
</reference>
<protein>
    <submittedName>
        <fullName evidence="2">Uncharacterized protein</fullName>
    </submittedName>
</protein>
<dbReference type="AlphaFoldDB" id="A0A1A9X058"/>
<proteinExistence type="predicted"/>
<feature type="transmembrane region" description="Helical" evidence="1">
    <location>
        <begin position="80"/>
        <end position="101"/>
    </location>
</feature>
<dbReference type="EnsemblMetazoa" id="GBRI039360-RA">
    <property type="protein sequence ID" value="GBRI039360-PA"/>
    <property type="gene ID" value="GBRI039360"/>
</dbReference>
<evidence type="ECO:0000256" key="1">
    <source>
        <dbReference type="SAM" id="Phobius"/>
    </source>
</evidence>
<evidence type="ECO:0000313" key="2">
    <source>
        <dbReference type="EnsemblMetazoa" id="GBRI039360-PA"/>
    </source>
</evidence>
<accession>A0A1A9X058</accession>
<organism evidence="2 3">
    <name type="scientific">Glossina brevipalpis</name>
    <dbReference type="NCBI Taxonomy" id="37001"/>
    <lineage>
        <taxon>Eukaryota</taxon>
        <taxon>Metazoa</taxon>
        <taxon>Ecdysozoa</taxon>
        <taxon>Arthropoda</taxon>
        <taxon>Hexapoda</taxon>
        <taxon>Insecta</taxon>
        <taxon>Pterygota</taxon>
        <taxon>Neoptera</taxon>
        <taxon>Endopterygota</taxon>
        <taxon>Diptera</taxon>
        <taxon>Brachycera</taxon>
        <taxon>Muscomorpha</taxon>
        <taxon>Hippoboscoidea</taxon>
        <taxon>Glossinidae</taxon>
        <taxon>Glossina</taxon>
    </lineage>
</organism>
<dbReference type="Proteomes" id="UP000091820">
    <property type="component" value="Unassembled WGS sequence"/>
</dbReference>
<feature type="transmembrane region" description="Helical" evidence="1">
    <location>
        <begin position="25"/>
        <end position="42"/>
    </location>
</feature>
<keyword evidence="3" id="KW-1185">Reference proteome</keyword>
<dbReference type="STRING" id="37001.A0A1A9X058"/>
<keyword evidence="1" id="KW-1133">Transmembrane helix</keyword>
<name>A0A1A9X058_9MUSC</name>
<evidence type="ECO:0000313" key="3">
    <source>
        <dbReference type="Proteomes" id="UP000091820"/>
    </source>
</evidence>
<reference evidence="3" key="1">
    <citation type="submission" date="2014-03" db="EMBL/GenBank/DDBJ databases">
        <authorList>
            <person name="Aksoy S."/>
            <person name="Warren W."/>
            <person name="Wilson R.K."/>
        </authorList>
    </citation>
    <scope>NUCLEOTIDE SEQUENCE [LARGE SCALE GENOMIC DNA]</scope>
    <source>
        <strain evidence="3">IAEA</strain>
    </source>
</reference>
<keyword evidence="1" id="KW-0472">Membrane</keyword>